<name>A0A6A5U5Y6_9PLEO</name>
<reference evidence="1" key="1">
    <citation type="journal article" date="2020" name="Stud. Mycol.">
        <title>101 Dothideomycetes genomes: a test case for predicting lifestyles and emergence of pathogens.</title>
        <authorList>
            <person name="Haridas S."/>
            <person name="Albert R."/>
            <person name="Binder M."/>
            <person name="Bloem J."/>
            <person name="Labutti K."/>
            <person name="Salamov A."/>
            <person name="Andreopoulos B."/>
            <person name="Baker S."/>
            <person name="Barry K."/>
            <person name="Bills G."/>
            <person name="Bluhm B."/>
            <person name="Cannon C."/>
            <person name="Castanera R."/>
            <person name="Culley D."/>
            <person name="Daum C."/>
            <person name="Ezra D."/>
            <person name="Gonzalez J."/>
            <person name="Henrissat B."/>
            <person name="Kuo A."/>
            <person name="Liang C."/>
            <person name="Lipzen A."/>
            <person name="Lutzoni F."/>
            <person name="Magnuson J."/>
            <person name="Mondo S."/>
            <person name="Nolan M."/>
            <person name="Ohm R."/>
            <person name="Pangilinan J."/>
            <person name="Park H.-J."/>
            <person name="Ramirez L."/>
            <person name="Alfaro M."/>
            <person name="Sun H."/>
            <person name="Tritt A."/>
            <person name="Yoshinaga Y."/>
            <person name="Zwiers L.-H."/>
            <person name="Turgeon B."/>
            <person name="Goodwin S."/>
            <person name="Spatafora J."/>
            <person name="Crous P."/>
            <person name="Grigoriev I."/>
        </authorList>
    </citation>
    <scope>NUCLEOTIDE SEQUENCE</scope>
    <source>
        <strain evidence="1">CBS 675.92</strain>
    </source>
</reference>
<keyword evidence="2" id="KW-1185">Reference proteome</keyword>
<organism evidence="1 2">
    <name type="scientific">Byssothecium circinans</name>
    <dbReference type="NCBI Taxonomy" id="147558"/>
    <lineage>
        <taxon>Eukaryota</taxon>
        <taxon>Fungi</taxon>
        <taxon>Dikarya</taxon>
        <taxon>Ascomycota</taxon>
        <taxon>Pezizomycotina</taxon>
        <taxon>Dothideomycetes</taxon>
        <taxon>Pleosporomycetidae</taxon>
        <taxon>Pleosporales</taxon>
        <taxon>Massarineae</taxon>
        <taxon>Massarinaceae</taxon>
        <taxon>Byssothecium</taxon>
    </lineage>
</organism>
<dbReference type="Proteomes" id="UP000800035">
    <property type="component" value="Unassembled WGS sequence"/>
</dbReference>
<protein>
    <submittedName>
        <fullName evidence="1">Uncharacterized protein</fullName>
    </submittedName>
</protein>
<accession>A0A6A5U5Y6</accession>
<dbReference type="AlphaFoldDB" id="A0A6A5U5Y6"/>
<gene>
    <name evidence="1" type="ORF">CC80DRAFT_562052</name>
</gene>
<dbReference type="OrthoDB" id="192702at2759"/>
<evidence type="ECO:0000313" key="2">
    <source>
        <dbReference type="Proteomes" id="UP000800035"/>
    </source>
</evidence>
<dbReference type="EMBL" id="ML976991">
    <property type="protein sequence ID" value="KAF1956527.1"/>
    <property type="molecule type" value="Genomic_DNA"/>
</dbReference>
<sequence>MSPAPAAAAPVNHIVNKHNYSNHREAVPESWDTVLSSMSSASSAIPLTVIGVGGEVKPKDPDPAAQRFKVRNSRIQANAGEMKGKGSAVDGERSFEEFYEAWEGFKKKGAVGGVRLKWGEGVEGWEGFCKDRVTAGRGLVYRV</sequence>
<evidence type="ECO:0000313" key="1">
    <source>
        <dbReference type="EMBL" id="KAF1956527.1"/>
    </source>
</evidence>
<proteinExistence type="predicted"/>